<name>A0ABX7F8V1_9RHOB</name>
<accession>A0ABX7F8V1</accession>
<dbReference type="InterPro" id="IPR031009">
    <property type="entry name" value="Tcm_partner"/>
</dbReference>
<gene>
    <name evidence="1" type="primary">tcmP</name>
    <name evidence="1" type="ORF">GQA70_06510</name>
</gene>
<protein>
    <submittedName>
        <fullName evidence="1">Three-Cys-motif partner protein TcmP</fullName>
    </submittedName>
</protein>
<evidence type="ECO:0000313" key="2">
    <source>
        <dbReference type="Proteomes" id="UP000596387"/>
    </source>
</evidence>
<reference evidence="1 2" key="1">
    <citation type="submission" date="2019-12" db="EMBL/GenBank/DDBJ databases">
        <title>Complete Genome Sequence of a Quorum-Sensing Bacterium,Rhodobacteraceae bacterium C31, Isolated from a marine microalgae symbiotic bacteria.</title>
        <authorList>
            <person name="Zhang Y."/>
        </authorList>
    </citation>
    <scope>NUCLEOTIDE SEQUENCE [LARGE SCALE GENOMIC DNA]</scope>
    <source>
        <strain evidence="1 2">C31</strain>
    </source>
</reference>
<dbReference type="RefSeq" id="WP_023851496.1">
    <property type="nucleotide sequence ID" value="NZ_CP047166.1"/>
</dbReference>
<keyword evidence="2" id="KW-1185">Reference proteome</keyword>
<sequence>MGDFLYDEREQTKAKHDLLRRYLERFAYKILHGYGAADFIDGFSGPWENKDRTRFRDTSFGIALETLNTAAANLAEQGKPARVRCIFNEKDTAAAKDLADFVERVRPEFPRVEIHALTGSFEDNAPQIDRLATHPFRLVFVDPTGWTGYPLEALKTVCRGRCELILNFMHEHIQRHLYHPSEDRERWLRAIVGDDIAAEFAGRELPAEDIRAAVLRMFKTELRFVYACHSPIEMVEKRRLHFSMIYGTSAADGVFVLREVEKKALPDHEWKVKDRRARGQLSMFDDEEHSPGPYGAMRSRHLEDLPALVTELARQTKDAPRTFKRFAATVMEKNYVSPTEIKEKVGELAKQGLIEPTWKTRNEKARVPDVGDLIIWIADEIN</sequence>
<organism evidence="1 2">
    <name type="scientific">Ponticoccus alexandrii</name>
    <dbReference type="NCBI Taxonomy" id="1943633"/>
    <lineage>
        <taxon>Bacteria</taxon>
        <taxon>Pseudomonadati</taxon>
        <taxon>Pseudomonadota</taxon>
        <taxon>Alphaproteobacteria</taxon>
        <taxon>Rhodobacterales</taxon>
        <taxon>Roseobacteraceae</taxon>
        <taxon>Ponticoccus</taxon>
    </lineage>
</organism>
<dbReference type="EMBL" id="CP047166">
    <property type="protein sequence ID" value="QRF65994.1"/>
    <property type="molecule type" value="Genomic_DNA"/>
</dbReference>
<evidence type="ECO:0000313" key="1">
    <source>
        <dbReference type="EMBL" id="QRF65994.1"/>
    </source>
</evidence>
<proteinExistence type="predicted"/>
<dbReference type="Proteomes" id="UP000596387">
    <property type="component" value="Chromosome"/>
</dbReference>
<dbReference type="NCBIfam" id="TIGR04474">
    <property type="entry name" value="tcm_partner"/>
    <property type="match status" value="1"/>
</dbReference>